<evidence type="ECO:0000313" key="2">
    <source>
        <dbReference type="Proteomes" id="UP001163603"/>
    </source>
</evidence>
<dbReference type="EMBL" id="CM047737">
    <property type="protein sequence ID" value="KAJ0048934.1"/>
    <property type="molecule type" value="Genomic_DNA"/>
</dbReference>
<protein>
    <submittedName>
        <fullName evidence="1">Uncharacterized protein</fullName>
    </submittedName>
</protein>
<keyword evidence="2" id="KW-1185">Reference proteome</keyword>
<accession>A0ACC0ZEC6</accession>
<organism evidence="1 2">
    <name type="scientific">Pistacia integerrima</name>
    <dbReference type="NCBI Taxonomy" id="434235"/>
    <lineage>
        <taxon>Eukaryota</taxon>
        <taxon>Viridiplantae</taxon>
        <taxon>Streptophyta</taxon>
        <taxon>Embryophyta</taxon>
        <taxon>Tracheophyta</taxon>
        <taxon>Spermatophyta</taxon>
        <taxon>Magnoliopsida</taxon>
        <taxon>eudicotyledons</taxon>
        <taxon>Gunneridae</taxon>
        <taxon>Pentapetalae</taxon>
        <taxon>rosids</taxon>
        <taxon>malvids</taxon>
        <taxon>Sapindales</taxon>
        <taxon>Anacardiaceae</taxon>
        <taxon>Pistacia</taxon>
    </lineage>
</organism>
<gene>
    <name evidence="1" type="ORF">Pint_16739</name>
</gene>
<name>A0ACC0ZEC6_9ROSI</name>
<sequence length="348" mass="39916">MSEGDQTMEKATSNQALPPRNSFSTNPSWLLPALVDVDERMKKLLTASASEEDKAGETFAERAEWYYQKRPQLLSLLKDLYNGYIILLNAKLKHPPRKSTSEFSTLDEEDQYESDIESTISYQQPAAQSWTNIDNIVAELVVKNVENEMLQNQVNEMEQVGNESERKIELLKKLLELLESERAILMNENVNLEYRVGSLEEENKSLAAEAMFMKRKAGELARVVLRMREDHRVCILSQKIEDLQEQIYGLEKRNKEYYKMLVKSEHRQQQEEGMVMSRSKSGKVKSHEVVTLEGCFQSGGEKLKLKKSKSALWTSDCVKEDGKKKGSKWWGKVKNVDLFSCGLNPSCT</sequence>
<evidence type="ECO:0000313" key="1">
    <source>
        <dbReference type="EMBL" id="KAJ0048934.1"/>
    </source>
</evidence>
<dbReference type="Proteomes" id="UP001163603">
    <property type="component" value="Chromosome 2"/>
</dbReference>
<reference evidence="2" key="1">
    <citation type="journal article" date="2023" name="G3 (Bethesda)">
        <title>Genome assembly and association tests identify interacting loci associated with vigor, precocity, and sex in interspecific pistachio rootstocks.</title>
        <authorList>
            <person name="Palmer W."/>
            <person name="Jacygrad E."/>
            <person name="Sagayaradj S."/>
            <person name="Cavanaugh K."/>
            <person name="Han R."/>
            <person name="Bertier L."/>
            <person name="Beede B."/>
            <person name="Kafkas S."/>
            <person name="Golino D."/>
            <person name="Preece J."/>
            <person name="Michelmore R."/>
        </authorList>
    </citation>
    <scope>NUCLEOTIDE SEQUENCE [LARGE SCALE GENOMIC DNA]</scope>
</reference>
<proteinExistence type="predicted"/>
<comment type="caution">
    <text evidence="1">The sequence shown here is derived from an EMBL/GenBank/DDBJ whole genome shotgun (WGS) entry which is preliminary data.</text>
</comment>